<dbReference type="InterPro" id="IPR050492">
    <property type="entry name" value="Bact_metal-bind_prot9"/>
</dbReference>
<evidence type="ECO:0000313" key="1">
    <source>
        <dbReference type="EMBL" id="MBD2320031.1"/>
    </source>
</evidence>
<gene>
    <name evidence="1" type="ORF">H6G05_24760</name>
</gene>
<dbReference type="Gene3D" id="3.40.50.1980">
    <property type="entry name" value="Nitrogenase molybdenum iron protein domain"/>
    <property type="match status" value="2"/>
</dbReference>
<dbReference type="Proteomes" id="UP000618445">
    <property type="component" value="Unassembled WGS sequence"/>
</dbReference>
<proteinExistence type="predicted"/>
<dbReference type="PANTHER" id="PTHR42953:SF2">
    <property type="entry name" value="ADHESION PROTEIN"/>
    <property type="match status" value="1"/>
</dbReference>
<dbReference type="PRINTS" id="PR00691">
    <property type="entry name" value="ADHESINB"/>
</dbReference>
<reference evidence="1 2" key="1">
    <citation type="journal article" date="2020" name="ISME J.">
        <title>Comparative genomics reveals insights into cyanobacterial evolution and habitat adaptation.</title>
        <authorList>
            <person name="Chen M.Y."/>
            <person name="Teng W.K."/>
            <person name="Zhao L."/>
            <person name="Hu C.X."/>
            <person name="Zhou Y.K."/>
            <person name="Han B.P."/>
            <person name="Song L.R."/>
            <person name="Shu W.S."/>
        </authorList>
    </citation>
    <scope>NUCLEOTIDE SEQUENCE [LARGE SCALE GENOMIC DNA]</scope>
    <source>
        <strain evidence="1 2">FACHB-1050</strain>
    </source>
</reference>
<dbReference type="EMBL" id="JACJQY010000084">
    <property type="protein sequence ID" value="MBD2320031.1"/>
    <property type="molecule type" value="Genomic_DNA"/>
</dbReference>
<organism evidence="1 2">
    <name type="scientific">Phormidium tenue FACHB-1050</name>
    <dbReference type="NCBI Taxonomy" id="2692857"/>
    <lineage>
        <taxon>Bacteria</taxon>
        <taxon>Bacillati</taxon>
        <taxon>Cyanobacteriota</taxon>
        <taxon>Cyanophyceae</taxon>
        <taxon>Oscillatoriophycideae</taxon>
        <taxon>Oscillatoriales</taxon>
        <taxon>Oscillatoriaceae</taxon>
        <taxon>Phormidium</taxon>
    </lineage>
</organism>
<evidence type="ECO:0000313" key="2">
    <source>
        <dbReference type="Proteomes" id="UP000618445"/>
    </source>
</evidence>
<protein>
    <submittedName>
        <fullName evidence="1">Zinc ABC transporter substrate-binding protein</fullName>
    </submittedName>
</protein>
<dbReference type="Pfam" id="PF01297">
    <property type="entry name" value="ZnuA"/>
    <property type="match status" value="1"/>
</dbReference>
<sequence length="307" mass="34320">MRYQLLFGLVLTLLMWLGNSPIAYAQSPLEIVTTTADLKSLVEVVGGELVHVTSLLPPNQDPHAFEPKLSDRQAIQKAQLVVRVGLDHDIWLDNILKDVKNPDLQRGGNGYVDTSVGIAVLEAKSLSLAPATGHDHGAGNPHYWLDPLNAESITGAIEEGLIRLDTSHAEDYALNRDRFMVELKNRVKIWSDRLAPYRSNPIVVYHNSWPYLARRFRLKTIGYIEPKTGVPPSPTHLSELVRLIREQKVAVVIKEPYESDNITRYLNRTTGSKTLTLAASVGAVPEAKDYFSLFDYNVEQLIEGFSK</sequence>
<dbReference type="PANTHER" id="PTHR42953">
    <property type="entry name" value="HIGH-AFFINITY ZINC UPTAKE SYSTEM PROTEIN ZNUA-RELATED"/>
    <property type="match status" value="1"/>
</dbReference>
<dbReference type="SUPFAM" id="SSF53807">
    <property type="entry name" value="Helical backbone' metal receptor"/>
    <property type="match status" value="1"/>
</dbReference>
<dbReference type="RefSeq" id="WP_190582624.1">
    <property type="nucleotide sequence ID" value="NZ_CAWPQU010000083.1"/>
</dbReference>
<accession>A0ABR8CI76</accession>
<comment type="caution">
    <text evidence="1">The sequence shown here is derived from an EMBL/GenBank/DDBJ whole genome shotgun (WGS) entry which is preliminary data.</text>
</comment>
<dbReference type="InterPro" id="IPR006129">
    <property type="entry name" value="AdhesinB"/>
</dbReference>
<dbReference type="InterPro" id="IPR006127">
    <property type="entry name" value="ZnuA-like"/>
</dbReference>
<name>A0ABR8CI76_9CYAN</name>
<keyword evidence="2" id="KW-1185">Reference proteome</keyword>